<organism evidence="8 9">
    <name type="scientific">Paenibacillus prosopidis</name>
    <dbReference type="NCBI Taxonomy" id="630520"/>
    <lineage>
        <taxon>Bacteria</taxon>
        <taxon>Bacillati</taxon>
        <taxon>Bacillota</taxon>
        <taxon>Bacilli</taxon>
        <taxon>Bacillales</taxon>
        <taxon>Paenibacillaceae</taxon>
        <taxon>Paenibacillus</taxon>
    </lineage>
</organism>
<protein>
    <submittedName>
        <fullName evidence="8">Beta-galactosidase</fullName>
    </submittedName>
</protein>
<dbReference type="InterPro" id="IPR006102">
    <property type="entry name" value="Ig-like_GH2"/>
</dbReference>
<dbReference type="PANTHER" id="PTHR42732:SF1">
    <property type="entry name" value="BETA-MANNOSIDASE"/>
    <property type="match status" value="1"/>
</dbReference>
<dbReference type="OrthoDB" id="9762066at2"/>
<gene>
    <name evidence="8" type="ORF">DFP97_113171</name>
</gene>
<dbReference type="Proteomes" id="UP000252415">
    <property type="component" value="Unassembled WGS sequence"/>
</dbReference>
<dbReference type="Pfam" id="PF16355">
    <property type="entry name" value="DUF4982"/>
    <property type="match status" value="1"/>
</dbReference>
<keyword evidence="9" id="KW-1185">Reference proteome</keyword>
<name>A0A368VPS0_9BACL</name>
<dbReference type="Pfam" id="PF00703">
    <property type="entry name" value="Glyco_hydro_2"/>
    <property type="match status" value="1"/>
</dbReference>
<dbReference type="InterPro" id="IPR006103">
    <property type="entry name" value="Glyco_hydro_2_cat"/>
</dbReference>
<dbReference type="SUPFAM" id="SSF51445">
    <property type="entry name" value="(Trans)glycosidases"/>
    <property type="match status" value="1"/>
</dbReference>
<dbReference type="GO" id="GO:0004553">
    <property type="term" value="F:hydrolase activity, hydrolyzing O-glycosyl compounds"/>
    <property type="evidence" value="ECO:0007669"/>
    <property type="project" value="InterPro"/>
</dbReference>
<dbReference type="InterPro" id="IPR036156">
    <property type="entry name" value="Beta-gal/glucu_dom_sf"/>
</dbReference>
<dbReference type="PANTHER" id="PTHR42732">
    <property type="entry name" value="BETA-GALACTOSIDASE"/>
    <property type="match status" value="1"/>
</dbReference>
<dbReference type="InterPro" id="IPR013783">
    <property type="entry name" value="Ig-like_fold"/>
</dbReference>
<reference evidence="8 9" key="1">
    <citation type="submission" date="2018-07" db="EMBL/GenBank/DDBJ databases">
        <title>Genomic Encyclopedia of Type Strains, Phase III (KMG-III): the genomes of soil and plant-associated and newly described type strains.</title>
        <authorList>
            <person name="Whitman W."/>
        </authorList>
    </citation>
    <scope>NUCLEOTIDE SEQUENCE [LARGE SCALE GENOMIC DNA]</scope>
    <source>
        <strain evidence="8 9">CECT 7506</strain>
    </source>
</reference>
<dbReference type="InterPro" id="IPR017853">
    <property type="entry name" value="GH"/>
</dbReference>
<evidence type="ECO:0000259" key="4">
    <source>
        <dbReference type="Pfam" id="PF00703"/>
    </source>
</evidence>
<proteinExistence type="inferred from homology"/>
<accession>A0A368VPS0</accession>
<evidence type="ECO:0000313" key="8">
    <source>
        <dbReference type="EMBL" id="RCW43498.1"/>
    </source>
</evidence>
<dbReference type="EMBL" id="QPJD01000013">
    <property type="protein sequence ID" value="RCW43498.1"/>
    <property type="molecule type" value="Genomic_DNA"/>
</dbReference>
<dbReference type="InterPro" id="IPR051913">
    <property type="entry name" value="GH2_Domain-Containing"/>
</dbReference>
<keyword evidence="2" id="KW-0378">Hydrolase</keyword>
<dbReference type="InterPro" id="IPR032311">
    <property type="entry name" value="DUF4982"/>
</dbReference>
<dbReference type="Gene3D" id="3.20.20.80">
    <property type="entry name" value="Glycosidases"/>
    <property type="match status" value="1"/>
</dbReference>
<dbReference type="InterPro" id="IPR008979">
    <property type="entry name" value="Galactose-bd-like_sf"/>
</dbReference>
<sequence length="820" mass="91686">MLRKSFNDGWLFSKGAGGLSLSRAVPEVEINLPHDAMILEERNPDCKNQNNTGFYPGGNYTYKKKFYVPHEYAEKNVIFEFEGVYMNAMVYINGDFAGKCPYGYSNFYVKANRFLKMGADNEIKVLVKNGAESNSRWYTGSGIYRNVHMMVGDLLYIKEDGVKITTPDIAEDQAIVEVGTVVEYEGLQSRRAHVHTEIQDADGRVVASDKVPVTVFSGESVTVRQKLFVQEPKLWSGEHPNLYFCYSKILVDNQVIDEDKNHFGIRKLQLDTKHGLRINGEVVKLRGACVHHDNGVIGASTFERAEERRIEILKESGFNSIRSAHQPMSKAMLDACDRLGMLVMDETFDTWNACKTDFDYGLYFQEWWERDVQAMVEKDYNHPSVIMYCIGNEIPEAATGIGASLNRQMAEMVRSLDGTRFITSSVNGWLCIMDRLGEIMASFAGDNQGAAAGTDQVETNEINTVMSTLIGRMNQIVRHPSVGEVTEEAFAGVDVAGYNYMNGRYEMDKDLYPNRVICGTETMPRDIDVNWRLTKANSHIIGDFTWTGWDYLGEAGIGKIDYTLDESRGIYGAYPWYIAYCGDIDITGNRRPASYYREIVWGLRQEPYIAVQRPERYHDKFMNSAWSWSDSIASWTWPGSEDKPVKVEIYSDAEEVELLVNGKSIGKAAAGESNRFKAIFETVYTPGELAAVSYTNGEETGRMVLQTAGKGLELKLENDRAELQATGADLAYIMISLTDENGILQTAADRKVSISVEGAGTLQGFGSADPKSQENFYDTERTTFDGKVLAVVRSHSEAGTITVTASAEGCAPKRITIQVS</sequence>
<feature type="domain" description="DUF4982" evidence="6">
    <location>
        <begin position="643"/>
        <end position="700"/>
    </location>
</feature>
<evidence type="ECO:0000256" key="3">
    <source>
        <dbReference type="ARBA" id="ARBA00023295"/>
    </source>
</evidence>
<feature type="domain" description="Glycoside hydrolase family 2 catalytic" evidence="5">
    <location>
        <begin position="274"/>
        <end position="431"/>
    </location>
</feature>
<dbReference type="SUPFAM" id="SSF49303">
    <property type="entry name" value="beta-Galactosidase/glucuronidase domain"/>
    <property type="match status" value="1"/>
</dbReference>
<keyword evidence="3" id="KW-0326">Glycosidase</keyword>
<dbReference type="Pfam" id="PF02836">
    <property type="entry name" value="Glyco_hydro_2_C"/>
    <property type="match status" value="1"/>
</dbReference>
<dbReference type="InterPro" id="IPR006101">
    <property type="entry name" value="Glyco_hydro_2"/>
</dbReference>
<dbReference type="SUPFAM" id="SSF49785">
    <property type="entry name" value="Galactose-binding domain-like"/>
    <property type="match status" value="1"/>
</dbReference>
<feature type="domain" description="Glycoside hydrolase family 2" evidence="7">
    <location>
        <begin position="714"/>
        <end position="816"/>
    </location>
</feature>
<feature type="domain" description="Glycoside hydrolase family 2 immunoglobulin-like beta-sandwich" evidence="4">
    <location>
        <begin position="162"/>
        <end position="266"/>
    </location>
</feature>
<comment type="similarity">
    <text evidence="1">Belongs to the glycosyl hydrolase 2 family.</text>
</comment>
<evidence type="ECO:0000259" key="7">
    <source>
        <dbReference type="Pfam" id="PF18565"/>
    </source>
</evidence>
<dbReference type="InterPro" id="IPR040605">
    <property type="entry name" value="Glyco_hydro2_dom5"/>
</dbReference>
<evidence type="ECO:0000256" key="2">
    <source>
        <dbReference type="ARBA" id="ARBA00022801"/>
    </source>
</evidence>
<dbReference type="AlphaFoldDB" id="A0A368VPS0"/>
<dbReference type="Pfam" id="PF18565">
    <property type="entry name" value="Glyco_hydro2_C5"/>
    <property type="match status" value="1"/>
</dbReference>
<evidence type="ECO:0000313" key="9">
    <source>
        <dbReference type="Proteomes" id="UP000252415"/>
    </source>
</evidence>
<evidence type="ECO:0000256" key="1">
    <source>
        <dbReference type="ARBA" id="ARBA00007401"/>
    </source>
</evidence>
<dbReference type="PRINTS" id="PR00132">
    <property type="entry name" value="GLHYDRLASE2"/>
</dbReference>
<evidence type="ECO:0000259" key="5">
    <source>
        <dbReference type="Pfam" id="PF02836"/>
    </source>
</evidence>
<evidence type="ECO:0000259" key="6">
    <source>
        <dbReference type="Pfam" id="PF16355"/>
    </source>
</evidence>
<dbReference type="Gene3D" id="2.60.40.10">
    <property type="entry name" value="Immunoglobulins"/>
    <property type="match status" value="3"/>
</dbReference>
<comment type="caution">
    <text evidence="8">The sequence shown here is derived from an EMBL/GenBank/DDBJ whole genome shotgun (WGS) entry which is preliminary data.</text>
</comment>
<dbReference type="GO" id="GO:0005975">
    <property type="term" value="P:carbohydrate metabolic process"/>
    <property type="evidence" value="ECO:0007669"/>
    <property type="project" value="InterPro"/>
</dbReference>
<dbReference type="RefSeq" id="WP_114382077.1">
    <property type="nucleotide sequence ID" value="NZ_QPJD01000013.1"/>
</dbReference>
<dbReference type="Gene3D" id="2.60.120.260">
    <property type="entry name" value="Galactose-binding domain-like"/>
    <property type="match status" value="1"/>
</dbReference>